<evidence type="ECO:0000313" key="3">
    <source>
        <dbReference type="Proteomes" id="UP000612585"/>
    </source>
</evidence>
<evidence type="ECO:0000313" key="2">
    <source>
        <dbReference type="EMBL" id="GIJ58554.1"/>
    </source>
</evidence>
<dbReference type="GO" id="GO:0032259">
    <property type="term" value="P:methylation"/>
    <property type="evidence" value="ECO:0007669"/>
    <property type="project" value="UniProtKB-KW"/>
</dbReference>
<dbReference type="EMBL" id="BOPG01000037">
    <property type="protein sequence ID" value="GIJ58554.1"/>
    <property type="molecule type" value="Genomic_DNA"/>
</dbReference>
<evidence type="ECO:0000259" key="1">
    <source>
        <dbReference type="Pfam" id="PF08241"/>
    </source>
</evidence>
<proteinExistence type="predicted"/>
<dbReference type="InterPro" id="IPR052356">
    <property type="entry name" value="Thiol_S-MT"/>
</dbReference>
<dbReference type="SUPFAM" id="SSF53335">
    <property type="entry name" value="S-adenosyl-L-methionine-dependent methyltransferases"/>
    <property type="match status" value="1"/>
</dbReference>
<dbReference type="InterPro" id="IPR029063">
    <property type="entry name" value="SAM-dependent_MTases_sf"/>
</dbReference>
<name>A0A8J4E222_9ACTN</name>
<protein>
    <submittedName>
        <fullName evidence="2">Ubiquinone/menaquinone biosynthesis methyltransferase</fullName>
    </submittedName>
</protein>
<sequence length="206" mass="22665">MSTDKQRRVWDRHASSYDRQIAFFERLQFGGGREWLGARVRGRVLEVAIGTGRSLPFYPADTPVTGVDLSPRMLAIARERAATEGRAVDLMEGDAQRLPVADASFDTVLCALSLCSIPEPAVALAEMRRALVPGGRLLLLDHIASTWPPIRAAQWLLERVTIRTAGEHFTRRQLPLVEAAGFDVVETERLKAGTVERIHAVAPGTS</sequence>
<dbReference type="PANTHER" id="PTHR45036">
    <property type="entry name" value="METHYLTRANSFERASE LIKE 7B"/>
    <property type="match status" value="1"/>
</dbReference>
<keyword evidence="3" id="KW-1185">Reference proteome</keyword>
<accession>A0A8J4E222</accession>
<dbReference type="InterPro" id="IPR013216">
    <property type="entry name" value="Methyltransf_11"/>
</dbReference>
<dbReference type="Gene3D" id="3.40.50.150">
    <property type="entry name" value="Vaccinia Virus protein VP39"/>
    <property type="match status" value="1"/>
</dbReference>
<reference evidence="2" key="1">
    <citation type="submission" date="2021-01" db="EMBL/GenBank/DDBJ databases">
        <title>Whole genome shotgun sequence of Virgisporangium aurantiacum NBRC 16421.</title>
        <authorList>
            <person name="Komaki H."/>
            <person name="Tamura T."/>
        </authorList>
    </citation>
    <scope>NUCLEOTIDE SEQUENCE</scope>
    <source>
        <strain evidence="2">NBRC 16421</strain>
    </source>
</reference>
<dbReference type="AlphaFoldDB" id="A0A8J4E222"/>
<gene>
    <name evidence="2" type="primary">ubiE</name>
    <name evidence="2" type="ORF">Vau01_060700</name>
</gene>
<keyword evidence="2" id="KW-0489">Methyltransferase</keyword>
<keyword evidence="2" id="KW-0808">Transferase</keyword>
<dbReference type="GO" id="GO:0008757">
    <property type="term" value="F:S-adenosylmethionine-dependent methyltransferase activity"/>
    <property type="evidence" value="ECO:0007669"/>
    <property type="project" value="InterPro"/>
</dbReference>
<feature type="domain" description="Methyltransferase type 11" evidence="1">
    <location>
        <begin position="45"/>
        <end position="138"/>
    </location>
</feature>
<keyword evidence="2" id="KW-0830">Ubiquinone</keyword>
<organism evidence="2 3">
    <name type="scientific">Virgisporangium aurantiacum</name>
    <dbReference type="NCBI Taxonomy" id="175570"/>
    <lineage>
        <taxon>Bacteria</taxon>
        <taxon>Bacillati</taxon>
        <taxon>Actinomycetota</taxon>
        <taxon>Actinomycetes</taxon>
        <taxon>Micromonosporales</taxon>
        <taxon>Micromonosporaceae</taxon>
        <taxon>Virgisporangium</taxon>
    </lineage>
</organism>
<comment type="caution">
    <text evidence="2">The sequence shown here is derived from an EMBL/GenBank/DDBJ whole genome shotgun (WGS) entry which is preliminary data.</text>
</comment>
<dbReference type="RefSeq" id="WP_203999501.1">
    <property type="nucleotide sequence ID" value="NZ_BOPG01000037.1"/>
</dbReference>
<dbReference type="Proteomes" id="UP000612585">
    <property type="component" value="Unassembled WGS sequence"/>
</dbReference>
<dbReference type="Pfam" id="PF08241">
    <property type="entry name" value="Methyltransf_11"/>
    <property type="match status" value="1"/>
</dbReference>
<dbReference type="PANTHER" id="PTHR45036:SF1">
    <property type="entry name" value="METHYLTRANSFERASE LIKE 7A"/>
    <property type="match status" value="1"/>
</dbReference>
<dbReference type="CDD" id="cd02440">
    <property type="entry name" value="AdoMet_MTases"/>
    <property type="match status" value="1"/>
</dbReference>